<dbReference type="InterPro" id="IPR002067">
    <property type="entry name" value="MCP"/>
</dbReference>
<dbReference type="Gramene" id="Pp3c6_11230V3.4">
    <property type="protein sequence ID" value="Pp3c6_11230V3.4"/>
    <property type="gene ID" value="Pp3c6_11230"/>
</dbReference>
<dbReference type="RefSeq" id="XP_024379410.1">
    <property type="nucleotide sequence ID" value="XM_024523642.2"/>
</dbReference>
<evidence type="ECO:0000313" key="9">
    <source>
        <dbReference type="EMBL" id="PNR52438.1"/>
    </source>
</evidence>
<dbReference type="Gramene" id="Pp3c6_11230V3.1">
    <property type="protein sequence ID" value="Pp3c6_11230V3.1"/>
    <property type="gene ID" value="Pp3c6_11230"/>
</dbReference>
<dbReference type="Proteomes" id="UP000006727">
    <property type="component" value="Chromosome 6"/>
</dbReference>
<sequence>MAAAPVAHQRRAAAGVALPQAEINWDRLDKTKFFLVGAGLFSGVSGLLYPISVIKTRMQVARADTVHTTAPALFKHILRSEGVLGLYRGFGLVISGAIPSRVVFMTALETTKASTLKVTEKLDVSEATAAAMANGLAGLCSSLASQSVFVPIDVVSQRLMVQGTPGSHQYNGTMDAIRTILRNDGVRGLYRGFGMSVLTYSPSNAVWWAAYGSSQRVIWRKLGYGGEVEKELPSTGEVVLVQALGGVIAGACSAVATTPMDTVKTRLQVMAHEGEGRPTIKQTVKLLHKQEGWRGFYKGLGPRFFSMSLWGTSMITTYEFLKRLSVKDE</sequence>
<dbReference type="GO" id="GO:0055085">
    <property type="term" value="P:transmembrane transport"/>
    <property type="evidence" value="ECO:0007669"/>
    <property type="project" value="InterPro"/>
</dbReference>
<feature type="repeat" description="Solcar" evidence="6">
    <location>
        <begin position="129"/>
        <end position="217"/>
    </location>
</feature>
<feature type="repeat" description="Solcar" evidence="6">
    <location>
        <begin position="237"/>
        <end position="324"/>
    </location>
</feature>
<evidence type="ECO:0000256" key="4">
    <source>
        <dbReference type="ARBA" id="ARBA00022737"/>
    </source>
</evidence>
<evidence type="ECO:0000256" key="1">
    <source>
        <dbReference type="ARBA" id="ARBA00004141"/>
    </source>
</evidence>
<dbReference type="EnsemblPlants" id="Pp3c6_11230V3.2">
    <property type="protein sequence ID" value="Pp3c6_11230V3.2"/>
    <property type="gene ID" value="Pp3c6_11230"/>
</dbReference>
<dbReference type="EnsemblPlants" id="Pp3c6_11230V3.3">
    <property type="protein sequence ID" value="Pp3c6_11230V3.3"/>
    <property type="gene ID" value="Pp3c6_11230"/>
</dbReference>
<dbReference type="PANTHER" id="PTHR46080">
    <property type="entry name" value="MITOCHONDRIAL SUBSTRATE CARRIER FAMILY PROTEIN J"/>
    <property type="match status" value="1"/>
</dbReference>
<dbReference type="SUPFAM" id="SSF103506">
    <property type="entry name" value="Mitochondrial carrier"/>
    <property type="match status" value="1"/>
</dbReference>
<dbReference type="Gramene" id="Pp3c6_11230V3.2">
    <property type="protein sequence ID" value="Pp3c6_11230V3.2"/>
    <property type="gene ID" value="Pp3c6_11230"/>
</dbReference>
<evidence type="ECO:0000313" key="10">
    <source>
        <dbReference type="EnsemblPlants" id="Pp3c6_11230V3.1"/>
    </source>
</evidence>
<dbReference type="InterPro" id="IPR023395">
    <property type="entry name" value="MCP_dom_sf"/>
</dbReference>
<dbReference type="EnsemblPlants" id="Pp3c6_11230V3.4">
    <property type="protein sequence ID" value="Pp3c6_11230V3.4"/>
    <property type="gene ID" value="Pp3c6_11230"/>
</dbReference>
<dbReference type="PRINTS" id="PR00926">
    <property type="entry name" value="MITOCARRIER"/>
</dbReference>
<dbReference type="Pfam" id="PF00153">
    <property type="entry name" value="Mito_carr"/>
    <property type="match status" value="3"/>
</dbReference>
<comment type="similarity">
    <text evidence="7">Belongs to the mitochondrial carrier (TC 2.A.29) family.</text>
</comment>
<name>A9SSH8_PHYPA</name>
<dbReference type="HOGENOM" id="CLU_015166_3_3_1"/>
<keyword evidence="3 6" id="KW-0812">Transmembrane</keyword>
<organism evidence="9">
    <name type="scientific">Physcomitrium patens</name>
    <name type="common">Spreading-leaved earth moss</name>
    <name type="synonym">Physcomitrella patens</name>
    <dbReference type="NCBI Taxonomy" id="3218"/>
    <lineage>
        <taxon>Eukaryota</taxon>
        <taxon>Viridiplantae</taxon>
        <taxon>Streptophyta</taxon>
        <taxon>Embryophyta</taxon>
        <taxon>Bryophyta</taxon>
        <taxon>Bryophytina</taxon>
        <taxon>Bryopsida</taxon>
        <taxon>Funariidae</taxon>
        <taxon>Funariales</taxon>
        <taxon>Funariaceae</taxon>
        <taxon>Physcomitrium</taxon>
    </lineage>
</organism>
<dbReference type="PANTHER" id="PTHR46080:SF3">
    <property type="entry name" value="MITOCHONDRIAL SUBSTRATE CARRIER FAMILY PROTEIN"/>
    <property type="match status" value="1"/>
</dbReference>
<dbReference type="GO" id="GO:0016020">
    <property type="term" value="C:membrane"/>
    <property type="evidence" value="ECO:0007669"/>
    <property type="project" value="UniProtKB-SubCell"/>
</dbReference>
<comment type="subcellular location">
    <subcellularLocation>
        <location evidence="1">Membrane</location>
        <topology evidence="1">Multi-pass membrane protein</topology>
    </subcellularLocation>
</comment>
<evidence type="ECO:0000256" key="7">
    <source>
        <dbReference type="RuleBase" id="RU000488"/>
    </source>
</evidence>
<keyword evidence="4" id="KW-0677">Repeat</keyword>
<gene>
    <name evidence="10" type="primary">LOC112284101</name>
    <name evidence="9" type="ORF">PHYPA_008812</name>
</gene>
<evidence type="ECO:0000256" key="8">
    <source>
        <dbReference type="SAM" id="Phobius"/>
    </source>
</evidence>
<dbReference type="Gene3D" id="1.50.40.10">
    <property type="entry name" value="Mitochondrial carrier domain"/>
    <property type="match status" value="1"/>
</dbReference>
<evidence type="ECO:0000313" key="11">
    <source>
        <dbReference type="Proteomes" id="UP000006727"/>
    </source>
</evidence>
<reference evidence="10" key="3">
    <citation type="submission" date="2020-12" db="UniProtKB">
        <authorList>
            <consortium name="EnsemblPlants"/>
        </authorList>
    </citation>
    <scope>IDENTIFICATION</scope>
</reference>
<proteinExistence type="inferred from homology"/>
<dbReference type="AlphaFoldDB" id="A9SSH8"/>
<feature type="repeat" description="Solcar" evidence="6">
    <location>
        <begin position="31"/>
        <end position="114"/>
    </location>
</feature>
<evidence type="ECO:0000256" key="6">
    <source>
        <dbReference type="PROSITE-ProRule" id="PRU00282"/>
    </source>
</evidence>
<dbReference type="Gramene" id="Pp3c6_11230V3.3">
    <property type="protein sequence ID" value="Pp3c6_11230V3.3"/>
    <property type="gene ID" value="Pp3c6_11230"/>
</dbReference>
<dbReference type="KEGG" id="ppp:112284101"/>
<keyword evidence="5 6" id="KW-0472">Membrane</keyword>
<dbReference type="PaxDb" id="3218-PP1S113_94V6.1"/>
<dbReference type="eggNOG" id="KOG0765">
    <property type="taxonomic scope" value="Eukaryota"/>
</dbReference>
<keyword evidence="11" id="KW-1185">Reference proteome</keyword>
<dbReference type="GeneID" id="112284101"/>
<dbReference type="EnsemblPlants" id="Pp3c6_11230V3.1">
    <property type="protein sequence ID" value="Pp3c6_11230V3.1"/>
    <property type="gene ID" value="Pp3c6_11230"/>
</dbReference>
<feature type="transmembrane region" description="Helical" evidence="8">
    <location>
        <begin position="33"/>
        <end position="52"/>
    </location>
</feature>
<evidence type="ECO:0008006" key="12">
    <source>
        <dbReference type="Google" id="ProtNLM"/>
    </source>
</evidence>
<protein>
    <recommendedName>
        <fullName evidence="12">Mitochondrial carrier protein</fullName>
    </recommendedName>
</protein>
<evidence type="ECO:0000256" key="5">
    <source>
        <dbReference type="ARBA" id="ARBA00023136"/>
    </source>
</evidence>
<dbReference type="PROSITE" id="PS50920">
    <property type="entry name" value="SOLCAR"/>
    <property type="match status" value="3"/>
</dbReference>
<accession>A9SSH8</accession>
<reference evidence="9 11" key="1">
    <citation type="journal article" date="2008" name="Science">
        <title>The Physcomitrella genome reveals evolutionary insights into the conquest of land by plants.</title>
        <authorList>
            <person name="Rensing S."/>
            <person name="Lang D."/>
            <person name="Zimmer A."/>
            <person name="Terry A."/>
            <person name="Salamov A."/>
            <person name="Shapiro H."/>
            <person name="Nishiyama T."/>
            <person name="Perroud P.-F."/>
            <person name="Lindquist E."/>
            <person name="Kamisugi Y."/>
            <person name="Tanahashi T."/>
            <person name="Sakakibara K."/>
            <person name="Fujita T."/>
            <person name="Oishi K."/>
            <person name="Shin-I T."/>
            <person name="Kuroki Y."/>
            <person name="Toyoda A."/>
            <person name="Suzuki Y."/>
            <person name="Hashimoto A."/>
            <person name="Yamaguchi K."/>
            <person name="Sugano A."/>
            <person name="Kohara Y."/>
            <person name="Fujiyama A."/>
            <person name="Anterola A."/>
            <person name="Aoki S."/>
            <person name="Ashton N."/>
            <person name="Barbazuk W.B."/>
            <person name="Barker E."/>
            <person name="Bennetzen J."/>
            <person name="Bezanilla M."/>
            <person name="Blankenship R."/>
            <person name="Cho S.H."/>
            <person name="Dutcher S."/>
            <person name="Estelle M."/>
            <person name="Fawcett J.A."/>
            <person name="Gundlach H."/>
            <person name="Hanada K."/>
            <person name="Heyl A."/>
            <person name="Hicks K.A."/>
            <person name="Hugh J."/>
            <person name="Lohr M."/>
            <person name="Mayer K."/>
            <person name="Melkozernov A."/>
            <person name="Murata T."/>
            <person name="Nelson D."/>
            <person name="Pils B."/>
            <person name="Prigge M."/>
            <person name="Reiss B."/>
            <person name="Renner T."/>
            <person name="Rombauts S."/>
            <person name="Rushton P."/>
            <person name="Sanderfoot A."/>
            <person name="Schween G."/>
            <person name="Shiu S.-H."/>
            <person name="Stueber K."/>
            <person name="Theodoulou F.L."/>
            <person name="Tu H."/>
            <person name="Van de Peer Y."/>
            <person name="Verrier P.J."/>
            <person name="Waters E."/>
            <person name="Wood A."/>
            <person name="Yang L."/>
            <person name="Cove D."/>
            <person name="Cuming A."/>
            <person name="Hasebe M."/>
            <person name="Lucas S."/>
            <person name="Mishler D.B."/>
            <person name="Reski R."/>
            <person name="Grigoriev I."/>
            <person name="Quatrano R.S."/>
            <person name="Boore J.L."/>
        </authorList>
    </citation>
    <scope>NUCLEOTIDE SEQUENCE [LARGE SCALE GENOMIC DNA]</scope>
    <source>
        <strain evidence="10 11">cv. Gransden 2004</strain>
    </source>
</reference>
<dbReference type="OMA" id="GPSGILM"/>
<evidence type="ECO:0000256" key="2">
    <source>
        <dbReference type="ARBA" id="ARBA00022448"/>
    </source>
</evidence>
<dbReference type="InterPro" id="IPR018108">
    <property type="entry name" value="MCP_transmembrane"/>
</dbReference>
<dbReference type="RefSeq" id="XP_024379411.1">
    <property type="nucleotide sequence ID" value="XM_024523643.2"/>
</dbReference>
<evidence type="ECO:0000256" key="3">
    <source>
        <dbReference type="ARBA" id="ARBA00022692"/>
    </source>
</evidence>
<reference evidence="9 11" key="2">
    <citation type="journal article" date="2018" name="Plant J.">
        <title>The Physcomitrella patens chromosome-scale assembly reveals moss genome structure and evolution.</title>
        <authorList>
            <person name="Lang D."/>
            <person name="Ullrich K.K."/>
            <person name="Murat F."/>
            <person name="Fuchs J."/>
            <person name="Jenkins J."/>
            <person name="Haas F.B."/>
            <person name="Piednoel M."/>
            <person name="Gundlach H."/>
            <person name="Van Bel M."/>
            <person name="Meyberg R."/>
            <person name="Vives C."/>
            <person name="Morata J."/>
            <person name="Symeonidi A."/>
            <person name="Hiss M."/>
            <person name="Muchero W."/>
            <person name="Kamisugi Y."/>
            <person name="Saleh O."/>
            <person name="Blanc G."/>
            <person name="Decker E.L."/>
            <person name="van Gessel N."/>
            <person name="Grimwood J."/>
            <person name="Hayes R.D."/>
            <person name="Graham S.W."/>
            <person name="Gunter L.E."/>
            <person name="McDaniel S.F."/>
            <person name="Hoernstein S.N.W."/>
            <person name="Larsson A."/>
            <person name="Li F.W."/>
            <person name="Perroud P.F."/>
            <person name="Phillips J."/>
            <person name="Ranjan P."/>
            <person name="Rokshar D.S."/>
            <person name="Rothfels C.J."/>
            <person name="Schneider L."/>
            <person name="Shu S."/>
            <person name="Stevenson D.W."/>
            <person name="Thummler F."/>
            <person name="Tillich M."/>
            <person name="Villarreal Aguilar J.C."/>
            <person name="Widiez T."/>
            <person name="Wong G.K."/>
            <person name="Wymore A."/>
            <person name="Zhang Y."/>
            <person name="Zimmer A.D."/>
            <person name="Quatrano R.S."/>
            <person name="Mayer K.F.X."/>
            <person name="Goodstein D."/>
            <person name="Casacuberta J.M."/>
            <person name="Vandepoele K."/>
            <person name="Reski R."/>
            <person name="Cuming A.C."/>
            <person name="Tuskan G.A."/>
            <person name="Maumus F."/>
            <person name="Salse J."/>
            <person name="Schmutz J."/>
            <person name="Rensing S.A."/>
        </authorList>
    </citation>
    <scope>NUCLEOTIDE SEQUENCE [LARGE SCALE GENOMIC DNA]</scope>
    <source>
        <strain evidence="10 11">cv. Gransden 2004</strain>
    </source>
</reference>
<keyword evidence="8" id="KW-1133">Transmembrane helix</keyword>
<keyword evidence="2 7" id="KW-0813">Transport</keyword>
<dbReference type="FunCoup" id="A9SSH8">
    <property type="interactions" value="3207"/>
</dbReference>
<dbReference type="EMBL" id="ABEU02000006">
    <property type="protein sequence ID" value="PNR52438.1"/>
    <property type="molecule type" value="Genomic_DNA"/>
</dbReference>
<dbReference type="OrthoDB" id="250329at2759"/>